<dbReference type="PROSITE" id="PS51774">
    <property type="entry name" value="NAB"/>
    <property type="match status" value="1"/>
</dbReference>
<reference evidence="5" key="1">
    <citation type="submission" date="2015-07" db="EMBL/GenBank/DDBJ databases">
        <title>Transcriptome Assembly of Anthurium amnicola.</title>
        <authorList>
            <person name="Suzuki J."/>
        </authorList>
    </citation>
    <scope>NUCLEOTIDE SEQUENCE</scope>
</reference>
<keyword evidence="1 3" id="KW-0175">Coiled coil</keyword>
<dbReference type="GO" id="GO:0005886">
    <property type="term" value="C:plasma membrane"/>
    <property type="evidence" value="ECO:0007669"/>
    <property type="project" value="TreeGrafter"/>
</dbReference>
<dbReference type="AlphaFoldDB" id="A0A1D1XMN4"/>
<accession>A0A1D1XMN4</accession>
<dbReference type="InterPro" id="IPR011684">
    <property type="entry name" value="NAB"/>
</dbReference>
<dbReference type="GO" id="GO:0051015">
    <property type="term" value="F:actin filament binding"/>
    <property type="evidence" value="ECO:0007669"/>
    <property type="project" value="TreeGrafter"/>
</dbReference>
<dbReference type="PANTHER" id="PTHR32258:SF6">
    <property type="entry name" value="PROTEIN NETWORKED 1A"/>
    <property type="match status" value="1"/>
</dbReference>
<feature type="non-terminal residue" evidence="5">
    <location>
        <position position="472"/>
    </location>
</feature>
<evidence type="ECO:0000259" key="4">
    <source>
        <dbReference type="PROSITE" id="PS51774"/>
    </source>
</evidence>
<dbReference type="PANTHER" id="PTHR32258">
    <property type="entry name" value="PROTEIN NETWORKED 4A"/>
    <property type="match status" value="1"/>
</dbReference>
<protein>
    <submittedName>
        <fullName evidence="5">Laminin subunit beta-1</fullName>
    </submittedName>
</protein>
<dbReference type="InterPro" id="IPR051861">
    <property type="entry name" value="NET_actin-binding_domain"/>
</dbReference>
<proteinExistence type="inferred from homology"/>
<evidence type="ECO:0000256" key="2">
    <source>
        <dbReference type="ARBA" id="ARBA00038006"/>
    </source>
</evidence>
<dbReference type="Pfam" id="PF07765">
    <property type="entry name" value="KIP1"/>
    <property type="match status" value="1"/>
</dbReference>
<name>A0A1D1XMN4_9ARAE</name>
<gene>
    <name evidence="5" type="primary">LAMB1_2</name>
    <name evidence="5" type="ORF">g.68624</name>
</gene>
<feature type="coiled-coil region" evidence="3">
    <location>
        <begin position="261"/>
        <end position="355"/>
    </location>
</feature>
<evidence type="ECO:0000256" key="1">
    <source>
        <dbReference type="ARBA" id="ARBA00023054"/>
    </source>
</evidence>
<evidence type="ECO:0000256" key="3">
    <source>
        <dbReference type="SAM" id="Coils"/>
    </source>
</evidence>
<organism evidence="5">
    <name type="scientific">Anthurium amnicola</name>
    <dbReference type="NCBI Taxonomy" id="1678845"/>
    <lineage>
        <taxon>Eukaryota</taxon>
        <taxon>Viridiplantae</taxon>
        <taxon>Streptophyta</taxon>
        <taxon>Embryophyta</taxon>
        <taxon>Tracheophyta</taxon>
        <taxon>Spermatophyta</taxon>
        <taxon>Magnoliopsida</taxon>
        <taxon>Liliopsida</taxon>
        <taxon>Araceae</taxon>
        <taxon>Pothoideae</taxon>
        <taxon>Potheae</taxon>
        <taxon>Anthurium</taxon>
    </lineage>
</organism>
<dbReference type="EMBL" id="GDJX01024288">
    <property type="protein sequence ID" value="JAT43648.1"/>
    <property type="molecule type" value="Transcribed_RNA"/>
</dbReference>
<evidence type="ECO:0000313" key="5">
    <source>
        <dbReference type="EMBL" id="JAT43648.1"/>
    </source>
</evidence>
<feature type="domain" description="NAB" evidence="4">
    <location>
        <begin position="13"/>
        <end position="93"/>
    </location>
</feature>
<sequence length="472" mass="54679">MATMTHVESRRLYSWWWDSHISPKNSKWLQENLTDMDMKLKSMIKLIEEDADSFAKRAEMYYKKRPELMKLVEEFYRAYRALAERYDHATGALRQAHRTMAEAFPNQIPFAVIDDFPSSSTAAECEPHTPEMSPPAQAFSEIDDLQKDSLRQSAYFHAKKKDGTYSEENDALTSKRRVKQLNEMFASGESTSHPKFAEGKIRKGLNFQGGKGQVTEDKINNVSRYMKKNEVGNKEDVFVKTRSLQDEVSKPSTENQNLTQVKSELDIVDQAESEIHRLQESLSRLETEKEAAQLQYHKSMENISYLEMEISHAQADNRKLKSEMLITLARLEMKKQALEMEVIDLAQQTNKKQQEVEKQDEMKKLKCSVQDEQVQYTQAAAVLQSLEKLHSQSLEKLSITALELQSGVEKLQDMELRNRSLEEVIQQVKEANNYLHKELMLKEEELKKVNVSIQDERLLLVQAEEAIQSMRN</sequence>
<comment type="similarity">
    <text evidence="2">Belongs to the NET family.</text>
</comment>